<organism evidence="7 8">
    <name type="scientific">Vulcaniibacterium thermophilum</name>
    <dbReference type="NCBI Taxonomy" id="1169913"/>
    <lineage>
        <taxon>Bacteria</taxon>
        <taxon>Pseudomonadati</taxon>
        <taxon>Pseudomonadota</taxon>
        <taxon>Gammaproteobacteria</taxon>
        <taxon>Lysobacterales</taxon>
        <taxon>Lysobacteraceae</taxon>
        <taxon>Vulcaniibacterium</taxon>
    </lineage>
</organism>
<dbReference type="AlphaFoldDB" id="A0A918ZBF6"/>
<keyword evidence="3" id="KW-0238">DNA-binding</keyword>
<dbReference type="RefSeq" id="WP_146474338.1">
    <property type="nucleotide sequence ID" value="NZ_BNCF01000021.1"/>
</dbReference>
<accession>A0A918ZBF6</accession>
<dbReference type="InterPro" id="IPR005119">
    <property type="entry name" value="LysR_subst-bd"/>
</dbReference>
<reference evidence="7" key="2">
    <citation type="submission" date="2020-09" db="EMBL/GenBank/DDBJ databases">
        <authorList>
            <person name="Sun Q."/>
            <person name="Kim S."/>
        </authorList>
    </citation>
    <scope>NUCLEOTIDE SEQUENCE</scope>
    <source>
        <strain evidence="7">KCTC 32020</strain>
    </source>
</reference>
<dbReference type="InterPro" id="IPR036388">
    <property type="entry name" value="WH-like_DNA-bd_sf"/>
</dbReference>
<feature type="region of interest" description="Disordered" evidence="5">
    <location>
        <begin position="301"/>
        <end position="321"/>
    </location>
</feature>
<dbReference type="Pfam" id="PF00126">
    <property type="entry name" value="HTH_1"/>
    <property type="match status" value="1"/>
</dbReference>
<protein>
    <submittedName>
        <fullName evidence="7">LysR family transcriptional regulator</fullName>
    </submittedName>
</protein>
<gene>
    <name evidence="7" type="ORF">GCM10007167_27070</name>
</gene>
<proteinExistence type="inferred from homology"/>
<evidence type="ECO:0000256" key="4">
    <source>
        <dbReference type="ARBA" id="ARBA00023163"/>
    </source>
</evidence>
<dbReference type="InterPro" id="IPR036390">
    <property type="entry name" value="WH_DNA-bd_sf"/>
</dbReference>
<evidence type="ECO:0000259" key="6">
    <source>
        <dbReference type="PROSITE" id="PS50931"/>
    </source>
</evidence>
<dbReference type="FunFam" id="1.10.10.10:FF:000001">
    <property type="entry name" value="LysR family transcriptional regulator"/>
    <property type="match status" value="1"/>
</dbReference>
<dbReference type="Proteomes" id="UP000636453">
    <property type="component" value="Unassembled WGS sequence"/>
</dbReference>
<keyword evidence="4" id="KW-0804">Transcription</keyword>
<dbReference type="PROSITE" id="PS50931">
    <property type="entry name" value="HTH_LYSR"/>
    <property type="match status" value="1"/>
</dbReference>
<keyword evidence="8" id="KW-1185">Reference proteome</keyword>
<evidence type="ECO:0000256" key="1">
    <source>
        <dbReference type="ARBA" id="ARBA00009437"/>
    </source>
</evidence>
<dbReference type="Pfam" id="PF03466">
    <property type="entry name" value="LysR_substrate"/>
    <property type="match status" value="1"/>
</dbReference>
<evidence type="ECO:0000256" key="5">
    <source>
        <dbReference type="SAM" id="MobiDB-lite"/>
    </source>
</evidence>
<reference evidence="7" key="1">
    <citation type="journal article" date="2014" name="Int. J. Syst. Evol. Microbiol.">
        <title>Complete genome sequence of Corynebacterium casei LMG S-19264T (=DSM 44701T), isolated from a smear-ripened cheese.</title>
        <authorList>
            <consortium name="US DOE Joint Genome Institute (JGI-PGF)"/>
            <person name="Walter F."/>
            <person name="Albersmeier A."/>
            <person name="Kalinowski J."/>
            <person name="Ruckert C."/>
        </authorList>
    </citation>
    <scope>NUCLEOTIDE SEQUENCE</scope>
    <source>
        <strain evidence="7">KCTC 32020</strain>
    </source>
</reference>
<dbReference type="OrthoDB" id="9810065at2"/>
<dbReference type="InterPro" id="IPR000847">
    <property type="entry name" value="LysR_HTH_N"/>
</dbReference>
<dbReference type="PANTHER" id="PTHR30126:SF91">
    <property type="entry name" value="LYSR FAMILY TRANSCRIPTIONAL REGULATOR"/>
    <property type="match status" value="1"/>
</dbReference>
<comment type="caution">
    <text evidence="7">The sequence shown here is derived from an EMBL/GenBank/DDBJ whole genome shotgun (WGS) entry which is preliminary data.</text>
</comment>
<evidence type="ECO:0000256" key="3">
    <source>
        <dbReference type="ARBA" id="ARBA00023125"/>
    </source>
</evidence>
<dbReference type="PANTHER" id="PTHR30126">
    <property type="entry name" value="HTH-TYPE TRANSCRIPTIONAL REGULATOR"/>
    <property type="match status" value="1"/>
</dbReference>
<comment type="similarity">
    <text evidence="1">Belongs to the LysR transcriptional regulatory family.</text>
</comment>
<sequence length="321" mass="34435">MLDALTLDQLRTFVAIVDAGGFRAAAARLRRAQSAVSHAVAGLESALGVTLFDRSGRRPALTAEGQALLGTAREVLLRVDALRAHARGLGAGVEAELSIAVDTMFPLAIVGLALMQVREAFPHVALRVSVEPLGGPLSALLEKRASLAIQAGEDFRDPRVVQEPLWNESTVAVVARTHPLARSNGGRVGIEALARHLQIVLTDPTPLSEGRTFGVLSPQICRVATQDAKHALILAGLGWGRLPAWLVERDLKERRLVRLDARALGPRAESRFGTYLAHRIDAPPGPAGRCFVDALTRARRRAGSAAKPARRPRGQRVGRTR</sequence>
<dbReference type="SUPFAM" id="SSF46785">
    <property type="entry name" value="Winged helix' DNA-binding domain"/>
    <property type="match status" value="1"/>
</dbReference>
<feature type="domain" description="HTH lysR-type" evidence="6">
    <location>
        <begin position="5"/>
        <end position="62"/>
    </location>
</feature>
<dbReference type="GO" id="GO:0003700">
    <property type="term" value="F:DNA-binding transcription factor activity"/>
    <property type="evidence" value="ECO:0007669"/>
    <property type="project" value="InterPro"/>
</dbReference>
<evidence type="ECO:0000256" key="2">
    <source>
        <dbReference type="ARBA" id="ARBA00023015"/>
    </source>
</evidence>
<dbReference type="Gene3D" id="3.40.190.290">
    <property type="match status" value="1"/>
</dbReference>
<dbReference type="Gene3D" id="1.10.10.10">
    <property type="entry name" value="Winged helix-like DNA-binding domain superfamily/Winged helix DNA-binding domain"/>
    <property type="match status" value="1"/>
</dbReference>
<dbReference type="EMBL" id="BNCF01000021">
    <property type="protein sequence ID" value="GHE43944.1"/>
    <property type="molecule type" value="Genomic_DNA"/>
</dbReference>
<evidence type="ECO:0000313" key="8">
    <source>
        <dbReference type="Proteomes" id="UP000636453"/>
    </source>
</evidence>
<keyword evidence="2" id="KW-0805">Transcription regulation</keyword>
<name>A0A918ZBF6_9GAMM</name>
<dbReference type="GO" id="GO:0000976">
    <property type="term" value="F:transcription cis-regulatory region binding"/>
    <property type="evidence" value="ECO:0007669"/>
    <property type="project" value="TreeGrafter"/>
</dbReference>
<dbReference type="SUPFAM" id="SSF53850">
    <property type="entry name" value="Periplasmic binding protein-like II"/>
    <property type="match status" value="1"/>
</dbReference>
<dbReference type="PRINTS" id="PR00039">
    <property type="entry name" value="HTHLYSR"/>
</dbReference>
<evidence type="ECO:0000313" key="7">
    <source>
        <dbReference type="EMBL" id="GHE43944.1"/>
    </source>
</evidence>